<name>A0A931DFP5_9ACTN</name>
<comment type="caution">
    <text evidence="2">The sequence shown here is derived from an EMBL/GenBank/DDBJ whole genome shotgun (WGS) entry which is preliminary data.</text>
</comment>
<keyword evidence="1" id="KW-1133">Transmembrane helix</keyword>
<keyword evidence="2" id="KW-0282">Flagellum</keyword>
<keyword evidence="3" id="KW-1185">Reference proteome</keyword>
<sequence>MPTHEWTLADDRYGRGGPRKPRKTLIIALVLSGAVALLVVLRLLVPGLFGEGVPQLGHKTYTARADCQMSTSGNSGTVTINGTISGDSSRFTVTVEVLDAATKQRLAEQTFEVRDTTTFGGTTAVQASAGPDGIECRIAKVV</sequence>
<feature type="transmembrane region" description="Helical" evidence="1">
    <location>
        <begin position="25"/>
        <end position="45"/>
    </location>
</feature>
<keyword evidence="1" id="KW-0472">Membrane</keyword>
<dbReference type="Proteomes" id="UP000614047">
    <property type="component" value="Unassembled WGS sequence"/>
</dbReference>
<evidence type="ECO:0000313" key="3">
    <source>
        <dbReference type="Proteomes" id="UP000614047"/>
    </source>
</evidence>
<proteinExistence type="predicted"/>
<dbReference type="RefSeq" id="WP_197009658.1">
    <property type="nucleotide sequence ID" value="NZ_BAABES010000007.1"/>
</dbReference>
<reference evidence="2" key="1">
    <citation type="submission" date="2020-11" db="EMBL/GenBank/DDBJ databases">
        <title>Sequencing the genomes of 1000 actinobacteria strains.</title>
        <authorList>
            <person name="Klenk H.-P."/>
        </authorList>
    </citation>
    <scope>NUCLEOTIDE SEQUENCE</scope>
    <source>
        <strain evidence="2">DSM 43175</strain>
    </source>
</reference>
<accession>A0A931DFP5</accession>
<evidence type="ECO:0000256" key="1">
    <source>
        <dbReference type="SAM" id="Phobius"/>
    </source>
</evidence>
<protein>
    <submittedName>
        <fullName evidence="2">Flagellar basal body-associated protein FliL</fullName>
    </submittedName>
</protein>
<dbReference type="EMBL" id="JADOUA010000001">
    <property type="protein sequence ID" value="MBG6086701.1"/>
    <property type="molecule type" value="Genomic_DNA"/>
</dbReference>
<dbReference type="AlphaFoldDB" id="A0A931DFP5"/>
<evidence type="ECO:0000313" key="2">
    <source>
        <dbReference type="EMBL" id="MBG6086701.1"/>
    </source>
</evidence>
<keyword evidence="2" id="KW-0966">Cell projection</keyword>
<gene>
    <name evidence="2" type="ORF">IW256_000814</name>
</gene>
<keyword evidence="2" id="KW-0969">Cilium</keyword>
<organism evidence="2 3">
    <name type="scientific">Actinomadura viridis</name>
    <dbReference type="NCBI Taxonomy" id="58110"/>
    <lineage>
        <taxon>Bacteria</taxon>
        <taxon>Bacillati</taxon>
        <taxon>Actinomycetota</taxon>
        <taxon>Actinomycetes</taxon>
        <taxon>Streptosporangiales</taxon>
        <taxon>Thermomonosporaceae</taxon>
        <taxon>Actinomadura</taxon>
    </lineage>
</organism>
<keyword evidence="1" id="KW-0812">Transmembrane</keyword>